<evidence type="ECO:0000313" key="6">
    <source>
        <dbReference type="EMBL" id="KIV79626.1"/>
    </source>
</evidence>
<accession>A0A0D1WWU1</accession>
<keyword evidence="3" id="KW-0804">Transcription</keyword>
<dbReference type="GO" id="GO:0003677">
    <property type="term" value="F:DNA binding"/>
    <property type="evidence" value="ECO:0007669"/>
    <property type="project" value="UniProtKB-KW"/>
</dbReference>
<sequence>MHTSAELDLLGSPAKRRATHKKSRLGCFACKARRTKCDECRPVCERCARQGIGCSYPRTKFAGGTMLRLLPGKSLSISLSMIKSEHCRFFHHFLAIASPHLPAGNDEIWAGTIPQLARHNKHLMHAILALGASHLHWQRPEAQTQVAAVEFRGRALAGLRTALTKTAWTRAEVDAIIAMVYSLAFQAQYVKDGLSDFVVLVRGCALVVRNFTELGAPTSFDLRQLQTGTYLSKLIPDKEGFALIDKNIVQKGLEALNRVWSIVETEANCQFFHTIKNSLLACLQSTSVGFMECHKLYTELFTTDSTNFAQTFNPSNAVTYVLQAFSTVAQLLMVPVTHSLFLPSSKAPVPSNEVQLVLISWALHACDVVPGNYQMFTEWPRAVIDKFS</sequence>
<dbReference type="PROSITE" id="PS50048">
    <property type="entry name" value="ZN2_CY6_FUNGAL_2"/>
    <property type="match status" value="1"/>
</dbReference>
<keyword evidence="4" id="KW-0539">Nucleus</keyword>
<dbReference type="AlphaFoldDB" id="A0A0D1WWU1"/>
<dbReference type="PANTHER" id="PTHR47784:SF7">
    <property type="entry name" value="ZN(II)2CYS6 TRANSCRIPTION FACTOR (EUROFUNG)"/>
    <property type="match status" value="1"/>
</dbReference>
<dbReference type="SMART" id="SM00066">
    <property type="entry name" value="GAL4"/>
    <property type="match status" value="1"/>
</dbReference>
<dbReference type="CDD" id="cd00067">
    <property type="entry name" value="GAL4"/>
    <property type="match status" value="1"/>
</dbReference>
<dbReference type="PROSITE" id="PS00463">
    <property type="entry name" value="ZN2_CY6_FUNGAL_1"/>
    <property type="match status" value="1"/>
</dbReference>
<dbReference type="InterPro" id="IPR036864">
    <property type="entry name" value="Zn2-C6_fun-type_DNA-bd_sf"/>
</dbReference>
<dbReference type="InterPro" id="IPR053157">
    <property type="entry name" value="Sterol_Uptake_Regulator"/>
</dbReference>
<dbReference type="Pfam" id="PF11951">
    <property type="entry name" value="Fungal_trans_2"/>
    <property type="match status" value="1"/>
</dbReference>
<dbReference type="InterPro" id="IPR001138">
    <property type="entry name" value="Zn2Cys6_DnaBD"/>
</dbReference>
<protein>
    <recommendedName>
        <fullName evidence="5">Zn(2)-C6 fungal-type domain-containing protein</fullName>
    </recommendedName>
</protein>
<name>A0A0D1WWU1_9EURO</name>
<dbReference type="GO" id="GO:0008270">
    <property type="term" value="F:zinc ion binding"/>
    <property type="evidence" value="ECO:0007669"/>
    <property type="project" value="InterPro"/>
</dbReference>
<proteinExistence type="predicted"/>
<dbReference type="STRING" id="1016849.A0A0D1WWU1"/>
<dbReference type="Proteomes" id="UP000053599">
    <property type="component" value="Unassembled WGS sequence"/>
</dbReference>
<organism evidence="6 7">
    <name type="scientific">Exophiala sideris</name>
    <dbReference type="NCBI Taxonomy" id="1016849"/>
    <lineage>
        <taxon>Eukaryota</taxon>
        <taxon>Fungi</taxon>
        <taxon>Dikarya</taxon>
        <taxon>Ascomycota</taxon>
        <taxon>Pezizomycotina</taxon>
        <taxon>Eurotiomycetes</taxon>
        <taxon>Chaetothyriomycetidae</taxon>
        <taxon>Chaetothyriales</taxon>
        <taxon>Herpotrichiellaceae</taxon>
        <taxon>Exophiala</taxon>
    </lineage>
</organism>
<evidence type="ECO:0000313" key="7">
    <source>
        <dbReference type="Proteomes" id="UP000053599"/>
    </source>
</evidence>
<keyword evidence="1" id="KW-0805">Transcription regulation</keyword>
<dbReference type="PANTHER" id="PTHR47784">
    <property type="entry name" value="STEROL UPTAKE CONTROL PROTEIN 2"/>
    <property type="match status" value="1"/>
</dbReference>
<dbReference type="HOGENOM" id="CLU_027371_1_1_1"/>
<dbReference type="GO" id="GO:0001228">
    <property type="term" value="F:DNA-binding transcription activator activity, RNA polymerase II-specific"/>
    <property type="evidence" value="ECO:0007669"/>
    <property type="project" value="TreeGrafter"/>
</dbReference>
<gene>
    <name evidence="6" type="ORF">PV11_07176</name>
</gene>
<evidence type="ECO:0000259" key="5">
    <source>
        <dbReference type="PROSITE" id="PS50048"/>
    </source>
</evidence>
<evidence type="ECO:0000256" key="4">
    <source>
        <dbReference type="ARBA" id="ARBA00023242"/>
    </source>
</evidence>
<dbReference type="OrthoDB" id="416217at2759"/>
<dbReference type="Pfam" id="PF00172">
    <property type="entry name" value="Zn_clus"/>
    <property type="match status" value="1"/>
</dbReference>
<dbReference type="SUPFAM" id="SSF57701">
    <property type="entry name" value="Zn2/Cys6 DNA-binding domain"/>
    <property type="match status" value="1"/>
</dbReference>
<dbReference type="InterPro" id="IPR021858">
    <property type="entry name" value="Fun_TF"/>
</dbReference>
<evidence type="ECO:0000256" key="1">
    <source>
        <dbReference type="ARBA" id="ARBA00023015"/>
    </source>
</evidence>
<evidence type="ECO:0000256" key="2">
    <source>
        <dbReference type="ARBA" id="ARBA00023125"/>
    </source>
</evidence>
<keyword evidence="2" id="KW-0238">DNA-binding</keyword>
<feature type="domain" description="Zn(2)-C6 fungal-type" evidence="5">
    <location>
        <begin position="26"/>
        <end position="56"/>
    </location>
</feature>
<reference evidence="6 7" key="1">
    <citation type="submission" date="2015-01" db="EMBL/GenBank/DDBJ databases">
        <title>The Genome Sequence of Exophiala sideris CBS121828.</title>
        <authorList>
            <consortium name="The Broad Institute Genomics Platform"/>
            <person name="Cuomo C."/>
            <person name="de Hoog S."/>
            <person name="Gorbushina A."/>
            <person name="Stielow B."/>
            <person name="Teixiera M."/>
            <person name="Abouelleil A."/>
            <person name="Chapman S.B."/>
            <person name="Priest M."/>
            <person name="Young S.K."/>
            <person name="Wortman J."/>
            <person name="Nusbaum C."/>
            <person name="Birren B."/>
        </authorList>
    </citation>
    <scope>NUCLEOTIDE SEQUENCE [LARGE SCALE GENOMIC DNA]</scope>
    <source>
        <strain evidence="6 7">CBS 121828</strain>
    </source>
</reference>
<evidence type="ECO:0000256" key="3">
    <source>
        <dbReference type="ARBA" id="ARBA00023163"/>
    </source>
</evidence>
<dbReference type="EMBL" id="KN846953">
    <property type="protein sequence ID" value="KIV79626.1"/>
    <property type="molecule type" value="Genomic_DNA"/>
</dbReference>
<dbReference type="Gene3D" id="4.10.240.10">
    <property type="entry name" value="Zn(2)-C6 fungal-type DNA-binding domain"/>
    <property type="match status" value="1"/>
</dbReference>